<evidence type="ECO:0000313" key="2">
    <source>
        <dbReference type="Proteomes" id="UP000649617"/>
    </source>
</evidence>
<dbReference type="Proteomes" id="UP000649617">
    <property type="component" value="Unassembled WGS sequence"/>
</dbReference>
<proteinExistence type="predicted"/>
<sequence length="146" mass="16187">MKSQVSLPRSRVKCFVVESKVVIDVEALSATCQSCTKRAWLHAGQYQLVLRGFNPPVIPSILEEELPQHSWRVTLLRRGPSRGPGLNATFSPIAFGSVPNYPLDESESTTGIWRGRTFPQDVDQATSTVVEGDDRLSPTRYISLTT</sequence>
<accession>A0A812S517</accession>
<gene>
    <name evidence="1" type="primary">erg26</name>
    <name evidence="1" type="ORF">SPIL2461_LOCUS11506</name>
</gene>
<reference evidence="1" key="1">
    <citation type="submission" date="2021-02" db="EMBL/GenBank/DDBJ databases">
        <authorList>
            <person name="Dougan E. K."/>
            <person name="Rhodes N."/>
            <person name="Thang M."/>
            <person name="Chan C."/>
        </authorList>
    </citation>
    <scope>NUCLEOTIDE SEQUENCE</scope>
</reference>
<dbReference type="AlphaFoldDB" id="A0A812S517"/>
<comment type="caution">
    <text evidence="1">The sequence shown here is derived from an EMBL/GenBank/DDBJ whole genome shotgun (WGS) entry which is preliminary data.</text>
</comment>
<dbReference type="EMBL" id="CAJNIZ010022314">
    <property type="protein sequence ID" value="CAE7460920.1"/>
    <property type="molecule type" value="Genomic_DNA"/>
</dbReference>
<dbReference type="OrthoDB" id="436377at2759"/>
<protein>
    <submittedName>
        <fullName evidence="1">Erg26 protein</fullName>
    </submittedName>
</protein>
<name>A0A812S517_SYMPI</name>
<evidence type="ECO:0000313" key="1">
    <source>
        <dbReference type="EMBL" id="CAE7460920.1"/>
    </source>
</evidence>
<keyword evidence="2" id="KW-1185">Reference proteome</keyword>
<organism evidence="1 2">
    <name type="scientific">Symbiodinium pilosum</name>
    <name type="common">Dinoflagellate</name>
    <dbReference type="NCBI Taxonomy" id="2952"/>
    <lineage>
        <taxon>Eukaryota</taxon>
        <taxon>Sar</taxon>
        <taxon>Alveolata</taxon>
        <taxon>Dinophyceae</taxon>
        <taxon>Suessiales</taxon>
        <taxon>Symbiodiniaceae</taxon>
        <taxon>Symbiodinium</taxon>
    </lineage>
</organism>